<name>A0A401JHH3_9PROT</name>
<comment type="caution">
    <text evidence="2">The sequence shown here is derived from an EMBL/GenBank/DDBJ whole genome shotgun (WGS) entry which is preliminary data.</text>
</comment>
<reference evidence="2 3" key="1">
    <citation type="journal article" date="2019" name="Front. Microbiol.">
        <title>Genomes of Neutrophilic Sulfur-Oxidizing Chemolithoautotrophs Representing 9 Proteobacterial Species From 8 Genera.</title>
        <authorList>
            <person name="Watanabe T."/>
            <person name="Kojima H."/>
            <person name="Umezawa K."/>
            <person name="Hori C."/>
            <person name="Takasuka T.E."/>
            <person name="Kato Y."/>
            <person name="Fukui M."/>
        </authorList>
    </citation>
    <scope>NUCLEOTIDE SEQUENCE [LARGE SCALE GENOMIC DNA]</scope>
    <source>
        <strain evidence="2 3">TTN</strain>
    </source>
</reference>
<evidence type="ECO:0000313" key="3">
    <source>
        <dbReference type="Proteomes" id="UP000286806"/>
    </source>
</evidence>
<accession>A0A401JHH3</accession>
<organism evidence="2 3">
    <name type="scientific">Sulfuriferula multivorans</name>
    <dbReference type="NCBI Taxonomy" id="1559896"/>
    <lineage>
        <taxon>Bacteria</taxon>
        <taxon>Pseudomonadati</taxon>
        <taxon>Pseudomonadota</taxon>
        <taxon>Betaproteobacteria</taxon>
        <taxon>Nitrosomonadales</taxon>
        <taxon>Sulfuricellaceae</taxon>
        <taxon>Sulfuriferula</taxon>
    </lineage>
</organism>
<protein>
    <submittedName>
        <fullName evidence="2">Uncharacterized protein</fullName>
    </submittedName>
</protein>
<dbReference type="AlphaFoldDB" id="A0A401JHH3"/>
<evidence type="ECO:0000313" key="2">
    <source>
        <dbReference type="EMBL" id="GBL47447.1"/>
    </source>
</evidence>
<feature type="compositionally biased region" description="Polar residues" evidence="1">
    <location>
        <begin position="26"/>
        <end position="36"/>
    </location>
</feature>
<feature type="region of interest" description="Disordered" evidence="1">
    <location>
        <begin position="25"/>
        <end position="46"/>
    </location>
</feature>
<proteinExistence type="predicted"/>
<evidence type="ECO:0000256" key="1">
    <source>
        <dbReference type="SAM" id="MobiDB-lite"/>
    </source>
</evidence>
<gene>
    <name evidence="2" type="ORF">SFMTTN_3286</name>
</gene>
<dbReference type="Proteomes" id="UP000286806">
    <property type="component" value="Unassembled WGS sequence"/>
</dbReference>
<sequence length="77" mass="8822">MPKVASNARDQRIVKAWRSVRLAHGNTPTSINSPIKTTTTAPPRRNTRSISRFHQAKIQLCPERRVIAAYLLMKWRA</sequence>
<dbReference type="EMBL" id="BGOW01000044">
    <property type="protein sequence ID" value="GBL47447.1"/>
    <property type="molecule type" value="Genomic_DNA"/>
</dbReference>
<keyword evidence="3" id="KW-1185">Reference proteome</keyword>